<reference evidence="1" key="1">
    <citation type="submission" date="2022-11" db="UniProtKB">
        <authorList>
            <consortium name="EnsemblMetazoa"/>
        </authorList>
    </citation>
    <scope>IDENTIFICATION</scope>
</reference>
<dbReference type="EnsemblMetazoa" id="XM_038218877.1">
    <property type="protein sequence ID" value="XP_038074805.1"/>
    <property type="gene ID" value="LOC119742709"/>
</dbReference>
<dbReference type="AlphaFoldDB" id="A0A914BG07"/>
<protein>
    <submittedName>
        <fullName evidence="1">Uncharacterized protein</fullName>
    </submittedName>
</protein>
<proteinExistence type="predicted"/>
<dbReference type="GeneID" id="119742709"/>
<dbReference type="Proteomes" id="UP000887568">
    <property type="component" value="Unplaced"/>
</dbReference>
<dbReference type="RefSeq" id="XP_038074805.1">
    <property type="nucleotide sequence ID" value="XM_038218877.1"/>
</dbReference>
<name>A0A914BG07_PATMI</name>
<sequence length="109" mass="12448">MSWRCSSICYHQCALHQHQCACQYSTLFRSHQAEIDIFSQSYHQCALHQYQCACQYSTLFWDANSVAHEMKLCQPICFHTVGNILPSHISSYTELLGDSTISASIKNPN</sequence>
<evidence type="ECO:0000313" key="2">
    <source>
        <dbReference type="Proteomes" id="UP000887568"/>
    </source>
</evidence>
<evidence type="ECO:0000313" key="1">
    <source>
        <dbReference type="EnsemblMetazoa" id="XP_038074805.1"/>
    </source>
</evidence>
<organism evidence="1 2">
    <name type="scientific">Patiria miniata</name>
    <name type="common">Bat star</name>
    <name type="synonym">Asterina miniata</name>
    <dbReference type="NCBI Taxonomy" id="46514"/>
    <lineage>
        <taxon>Eukaryota</taxon>
        <taxon>Metazoa</taxon>
        <taxon>Echinodermata</taxon>
        <taxon>Eleutherozoa</taxon>
        <taxon>Asterozoa</taxon>
        <taxon>Asteroidea</taxon>
        <taxon>Valvatacea</taxon>
        <taxon>Valvatida</taxon>
        <taxon>Asterinidae</taxon>
        <taxon>Patiria</taxon>
    </lineage>
</organism>
<accession>A0A914BG07</accession>
<keyword evidence="2" id="KW-1185">Reference proteome</keyword>